<dbReference type="PATRIC" id="fig|178901.16.peg.16"/>
<protein>
    <submittedName>
        <fullName evidence="2">Uncharacterized protein</fullName>
    </submittedName>
</protein>
<gene>
    <name evidence="2" type="ORF">Amal_00015</name>
</gene>
<evidence type="ECO:0000313" key="2">
    <source>
        <dbReference type="EMBL" id="OAG78684.1"/>
    </source>
</evidence>
<keyword evidence="1" id="KW-1133">Transmembrane helix</keyword>
<name>A0A177GH55_9PROT</name>
<keyword evidence="1" id="KW-0812">Transmembrane</keyword>
<sequence length="32" mass="3772">MLGDLEGIILFIPAFYLLLYIIAYRVVRKLFP</sequence>
<accession>A0A177GH55</accession>
<evidence type="ECO:0000256" key="1">
    <source>
        <dbReference type="SAM" id="Phobius"/>
    </source>
</evidence>
<organism evidence="2 3">
    <name type="scientific">Acetobacter malorum</name>
    <dbReference type="NCBI Taxonomy" id="178901"/>
    <lineage>
        <taxon>Bacteria</taxon>
        <taxon>Pseudomonadati</taxon>
        <taxon>Pseudomonadota</taxon>
        <taxon>Alphaproteobacteria</taxon>
        <taxon>Acetobacterales</taxon>
        <taxon>Acetobacteraceae</taxon>
        <taxon>Acetobacter</taxon>
    </lineage>
</organism>
<reference evidence="2 3" key="1">
    <citation type="submission" date="2016-03" db="EMBL/GenBank/DDBJ databases">
        <title>Draft genome sequence of Acetobacter malorum CECT 7742, a strain isolated from strawberry vinegar.</title>
        <authorList>
            <person name="Sainz F."/>
            <person name="Mas A."/>
            <person name="Torija M.J."/>
        </authorList>
    </citation>
    <scope>NUCLEOTIDE SEQUENCE [LARGE SCALE GENOMIC DNA]</scope>
    <source>
        <strain evidence="2 3">CECT 7742</strain>
    </source>
</reference>
<keyword evidence="1" id="KW-0472">Membrane</keyword>
<proteinExistence type="predicted"/>
<dbReference type="AlphaFoldDB" id="A0A177GH55"/>
<dbReference type="Proteomes" id="UP000077349">
    <property type="component" value="Unassembled WGS sequence"/>
</dbReference>
<comment type="caution">
    <text evidence="2">The sequence shown here is derived from an EMBL/GenBank/DDBJ whole genome shotgun (WGS) entry which is preliminary data.</text>
</comment>
<evidence type="ECO:0000313" key="3">
    <source>
        <dbReference type="Proteomes" id="UP000077349"/>
    </source>
</evidence>
<feature type="transmembrane region" description="Helical" evidence="1">
    <location>
        <begin position="6"/>
        <end position="27"/>
    </location>
</feature>
<dbReference type="EMBL" id="LVHD01000001">
    <property type="protein sequence ID" value="OAG78684.1"/>
    <property type="molecule type" value="Genomic_DNA"/>
</dbReference>